<dbReference type="AlphaFoldDB" id="A0A1Z1WD24"/>
<evidence type="ECO:0000313" key="2">
    <source>
        <dbReference type="Proteomes" id="UP000195880"/>
    </source>
</evidence>
<reference evidence="1 2" key="1">
    <citation type="submission" date="2017-05" db="EMBL/GenBank/DDBJ databases">
        <title>Streptomyces alboflavus Genome sequencing and assembly.</title>
        <authorList>
            <person name="Wang Y."/>
            <person name="Du B."/>
            <person name="Ding Y."/>
            <person name="Liu H."/>
            <person name="Hou Q."/>
            <person name="Liu K."/>
            <person name="Wang C."/>
            <person name="Yao L."/>
        </authorList>
    </citation>
    <scope>NUCLEOTIDE SEQUENCE [LARGE SCALE GENOMIC DNA]</scope>
    <source>
        <strain evidence="1 2">MDJK44</strain>
    </source>
</reference>
<organism evidence="1 2">
    <name type="scientific">Streptomyces alboflavus</name>
    <dbReference type="NCBI Taxonomy" id="67267"/>
    <lineage>
        <taxon>Bacteria</taxon>
        <taxon>Bacillati</taxon>
        <taxon>Actinomycetota</taxon>
        <taxon>Actinomycetes</taxon>
        <taxon>Kitasatosporales</taxon>
        <taxon>Streptomycetaceae</taxon>
        <taxon>Streptomyces</taxon>
    </lineage>
</organism>
<name>A0A1Z1WD24_9ACTN</name>
<dbReference type="EMBL" id="CP021748">
    <property type="protein sequence ID" value="ARX84299.1"/>
    <property type="molecule type" value="Genomic_DNA"/>
</dbReference>
<dbReference type="KEGG" id="salf:SMD44_03737"/>
<sequence>MTSNPTQTTGEPDSAAEREAELAWLAGLIEAGGWRGLAPAWVPRASSAYTDAAHADLRAVESALEWLL</sequence>
<protein>
    <submittedName>
        <fullName evidence="1">Uncharacterized protein</fullName>
    </submittedName>
</protein>
<keyword evidence="2" id="KW-1185">Reference proteome</keyword>
<dbReference type="RefSeq" id="WP_087884593.1">
    <property type="nucleotide sequence ID" value="NZ_CP021748.1"/>
</dbReference>
<gene>
    <name evidence="1" type="ORF">SMD44_03737</name>
</gene>
<evidence type="ECO:0000313" key="1">
    <source>
        <dbReference type="EMBL" id="ARX84299.1"/>
    </source>
</evidence>
<dbReference type="Proteomes" id="UP000195880">
    <property type="component" value="Chromosome"/>
</dbReference>
<proteinExistence type="predicted"/>
<accession>A0A1Z1WD24</accession>